<organism evidence="16 17">
    <name type="scientific">Actinoplanes lobatus</name>
    <dbReference type="NCBI Taxonomy" id="113568"/>
    <lineage>
        <taxon>Bacteria</taxon>
        <taxon>Bacillati</taxon>
        <taxon>Actinomycetota</taxon>
        <taxon>Actinomycetes</taxon>
        <taxon>Micromonosporales</taxon>
        <taxon>Micromonosporaceae</taxon>
        <taxon>Actinoplanes</taxon>
    </lineage>
</organism>
<keyword evidence="7 16" id="KW-0418">Kinase</keyword>
<dbReference type="InterPro" id="IPR050428">
    <property type="entry name" value="TCS_sensor_his_kinase"/>
</dbReference>
<feature type="domain" description="HAMP" evidence="14">
    <location>
        <begin position="128"/>
        <end position="181"/>
    </location>
</feature>
<dbReference type="Proteomes" id="UP000631312">
    <property type="component" value="Unassembled WGS sequence"/>
</dbReference>
<reference evidence="15 18" key="2">
    <citation type="submission" date="2021-01" db="EMBL/GenBank/DDBJ databases">
        <title>Whole genome shotgun sequence of Actinoplanes lobatus NBRC 12513.</title>
        <authorList>
            <person name="Komaki H."/>
            <person name="Tamura T."/>
        </authorList>
    </citation>
    <scope>NUCLEOTIDE SEQUENCE [LARGE SCALE GENOMIC DNA]</scope>
    <source>
        <strain evidence="15 18">NBRC 12513</strain>
    </source>
</reference>
<evidence type="ECO:0000256" key="10">
    <source>
        <dbReference type="ARBA" id="ARBA00023136"/>
    </source>
</evidence>
<proteinExistence type="predicted"/>
<dbReference type="Gene3D" id="1.10.287.130">
    <property type="match status" value="1"/>
</dbReference>
<feature type="region of interest" description="Disordered" evidence="11">
    <location>
        <begin position="54"/>
        <end position="82"/>
    </location>
</feature>
<dbReference type="Gene3D" id="6.10.340.10">
    <property type="match status" value="1"/>
</dbReference>
<feature type="domain" description="Histidine kinase" evidence="13">
    <location>
        <begin position="189"/>
        <end position="403"/>
    </location>
</feature>
<dbReference type="RefSeq" id="WP_188124168.1">
    <property type="nucleotide sequence ID" value="NZ_BOMP01000172.1"/>
</dbReference>
<dbReference type="SUPFAM" id="SSF158472">
    <property type="entry name" value="HAMP domain-like"/>
    <property type="match status" value="1"/>
</dbReference>
<dbReference type="Pfam" id="PF02518">
    <property type="entry name" value="HATPase_c"/>
    <property type="match status" value="1"/>
</dbReference>
<dbReference type="CDD" id="cd00075">
    <property type="entry name" value="HATPase"/>
    <property type="match status" value="1"/>
</dbReference>
<reference evidence="16 17" key="1">
    <citation type="submission" date="2020-08" db="EMBL/GenBank/DDBJ databases">
        <title>Sequencing the genomes of 1000 actinobacteria strains.</title>
        <authorList>
            <person name="Klenk H.-P."/>
        </authorList>
    </citation>
    <scope>NUCLEOTIDE SEQUENCE [LARGE SCALE GENOMIC DNA]</scope>
    <source>
        <strain evidence="16 17">DSM 43150</strain>
    </source>
</reference>
<dbReference type="GO" id="GO:0000155">
    <property type="term" value="F:phosphorelay sensor kinase activity"/>
    <property type="evidence" value="ECO:0007669"/>
    <property type="project" value="InterPro"/>
</dbReference>
<keyword evidence="18" id="KW-1185">Reference proteome</keyword>
<comment type="catalytic activity">
    <reaction evidence="1">
        <text>ATP + protein L-histidine = ADP + protein N-phospho-L-histidine.</text>
        <dbReference type="EC" id="2.7.13.3"/>
    </reaction>
</comment>
<dbReference type="SUPFAM" id="SSF47384">
    <property type="entry name" value="Homodimeric domain of signal transducing histidine kinase"/>
    <property type="match status" value="1"/>
</dbReference>
<feature type="transmembrane region" description="Helical" evidence="12">
    <location>
        <begin position="109"/>
        <end position="127"/>
    </location>
</feature>
<dbReference type="InterPro" id="IPR036097">
    <property type="entry name" value="HisK_dim/P_sf"/>
</dbReference>
<dbReference type="EC" id="2.7.13.3" evidence="3"/>
<keyword evidence="9" id="KW-0902">Two-component regulatory system</keyword>
<dbReference type="GO" id="GO:0005886">
    <property type="term" value="C:plasma membrane"/>
    <property type="evidence" value="ECO:0007669"/>
    <property type="project" value="UniProtKB-SubCell"/>
</dbReference>
<evidence type="ECO:0000256" key="1">
    <source>
        <dbReference type="ARBA" id="ARBA00000085"/>
    </source>
</evidence>
<dbReference type="InterPro" id="IPR005467">
    <property type="entry name" value="His_kinase_dom"/>
</dbReference>
<keyword evidence="8 12" id="KW-1133">Transmembrane helix</keyword>
<dbReference type="InterPro" id="IPR036890">
    <property type="entry name" value="HATPase_C_sf"/>
</dbReference>
<keyword evidence="10 12" id="KW-0472">Membrane</keyword>
<evidence type="ECO:0000259" key="14">
    <source>
        <dbReference type="PROSITE" id="PS50885"/>
    </source>
</evidence>
<evidence type="ECO:0000256" key="2">
    <source>
        <dbReference type="ARBA" id="ARBA00004236"/>
    </source>
</evidence>
<dbReference type="SMART" id="SM00304">
    <property type="entry name" value="HAMP"/>
    <property type="match status" value="1"/>
</dbReference>
<dbReference type="InterPro" id="IPR003661">
    <property type="entry name" value="HisK_dim/P_dom"/>
</dbReference>
<protein>
    <recommendedName>
        <fullName evidence="3">histidine kinase</fullName>
        <ecNumber evidence="3">2.7.13.3</ecNumber>
    </recommendedName>
</protein>
<name>A0A7W7HKL8_9ACTN</name>
<evidence type="ECO:0000256" key="9">
    <source>
        <dbReference type="ARBA" id="ARBA00023012"/>
    </source>
</evidence>
<evidence type="ECO:0000256" key="6">
    <source>
        <dbReference type="ARBA" id="ARBA00022692"/>
    </source>
</evidence>
<evidence type="ECO:0000256" key="11">
    <source>
        <dbReference type="SAM" id="MobiDB-lite"/>
    </source>
</evidence>
<evidence type="ECO:0000313" key="16">
    <source>
        <dbReference type="EMBL" id="MBB4752273.1"/>
    </source>
</evidence>
<dbReference type="CDD" id="cd00082">
    <property type="entry name" value="HisKA"/>
    <property type="match status" value="1"/>
</dbReference>
<comment type="subcellular location">
    <subcellularLocation>
        <location evidence="2">Cell membrane</location>
    </subcellularLocation>
</comment>
<evidence type="ECO:0000313" key="18">
    <source>
        <dbReference type="Proteomes" id="UP000631312"/>
    </source>
</evidence>
<feature type="compositionally biased region" description="Polar residues" evidence="11">
    <location>
        <begin position="72"/>
        <end position="82"/>
    </location>
</feature>
<dbReference type="CDD" id="cd06225">
    <property type="entry name" value="HAMP"/>
    <property type="match status" value="1"/>
</dbReference>
<dbReference type="InterPro" id="IPR004358">
    <property type="entry name" value="Sig_transdc_His_kin-like_C"/>
</dbReference>
<dbReference type="Gene3D" id="3.30.565.10">
    <property type="entry name" value="Histidine kinase-like ATPase, C-terminal domain"/>
    <property type="match status" value="1"/>
</dbReference>
<dbReference type="EMBL" id="BOMP01000172">
    <property type="protein sequence ID" value="GIE45742.1"/>
    <property type="molecule type" value="Genomic_DNA"/>
</dbReference>
<comment type="caution">
    <text evidence="16">The sequence shown here is derived from an EMBL/GenBank/DDBJ whole genome shotgun (WGS) entry which is preliminary data.</text>
</comment>
<dbReference type="AlphaFoldDB" id="A0A7W7HKL8"/>
<evidence type="ECO:0000256" key="5">
    <source>
        <dbReference type="ARBA" id="ARBA00022679"/>
    </source>
</evidence>
<evidence type="ECO:0000313" key="15">
    <source>
        <dbReference type="EMBL" id="GIE45742.1"/>
    </source>
</evidence>
<dbReference type="PROSITE" id="PS50109">
    <property type="entry name" value="HIS_KIN"/>
    <property type="match status" value="1"/>
</dbReference>
<dbReference type="Pfam" id="PF00672">
    <property type="entry name" value="HAMP"/>
    <property type="match status" value="1"/>
</dbReference>
<evidence type="ECO:0000256" key="8">
    <source>
        <dbReference type="ARBA" id="ARBA00022989"/>
    </source>
</evidence>
<dbReference type="PANTHER" id="PTHR45436">
    <property type="entry name" value="SENSOR HISTIDINE KINASE YKOH"/>
    <property type="match status" value="1"/>
</dbReference>
<sequence length="419" mass="44897">MPLRLRLPRRTVRLRLAVLFGLLFFGIGAALLITTYLLVRYSIMHFGSGPQDGAQMAPAGQAAPSPLLPEMGSSTGPRQSSMEFSMPATEAALASQRVVVLQTLWVDSAIALAIMSAASVVLGWLMAGRVLRPLRTITAATRRISATSLNERLSLQGPDDELKELGDTFDGLLSRLQVSFEAQRRFVANASHELRTPLARQRALGQVALADPNASEASLRMAHERILAAGAQQERLIEALLTLARGQAGIEVREPFDLGELTREAVTSRQAEAEHRLISVRADITPALMAGHRNLTERLITNLIDNAVRHNTPHGWLEVAVTTVGDHPVLTVRNTGPVVPPEAIDRLLQPFQRLPADRTANTNGLGLGLSIAQAIVQAHDGTVHIAPRPGGGLTVTVTFPEAPAHTAAPAPVTVAVLGR</sequence>
<evidence type="ECO:0000256" key="4">
    <source>
        <dbReference type="ARBA" id="ARBA00022553"/>
    </source>
</evidence>
<dbReference type="InterPro" id="IPR003594">
    <property type="entry name" value="HATPase_dom"/>
</dbReference>
<keyword evidence="4" id="KW-0597">Phosphoprotein</keyword>
<dbReference type="SMART" id="SM00388">
    <property type="entry name" value="HisKA"/>
    <property type="match status" value="1"/>
</dbReference>
<dbReference type="PRINTS" id="PR00344">
    <property type="entry name" value="BCTRLSENSOR"/>
</dbReference>
<evidence type="ECO:0000256" key="7">
    <source>
        <dbReference type="ARBA" id="ARBA00022777"/>
    </source>
</evidence>
<accession>A0A7W7HKL8</accession>
<dbReference type="PROSITE" id="PS50885">
    <property type="entry name" value="HAMP"/>
    <property type="match status" value="1"/>
</dbReference>
<dbReference type="PANTHER" id="PTHR45436:SF5">
    <property type="entry name" value="SENSOR HISTIDINE KINASE TRCS"/>
    <property type="match status" value="1"/>
</dbReference>
<gene>
    <name evidence="15" type="ORF">Alo02nite_86400</name>
    <name evidence="16" type="ORF">BJ964_006434</name>
</gene>
<keyword evidence="6 12" id="KW-0812">Transmembrane</keyword>
<feature type="compositionally biased region" description="Low complexity" evidence="11">
    <location>
        <begin position="54"/>
        <end position="64"/>
    </location>
</feature>
<keyword evidence="5" id="KW-0808">Transferase</keyword>
<evidence type="ECO:0000313" key="17">
    <source>
        <dbReference type="Proteomes" id="UP000590511"/>
    </source>
</evidence>
<evidence type="ECO:0000259" key="13">
    <source>
        <dbReference type="PROSITE" id="PS50109"/>
    </source>
</evidence>
<dbReference type="SUPFAM" id="SSF55874">
    <property type="entry name" value="ATPase domain of HSP90 chaperone/DNA topoisomerase II/histidine kinase"/>
    <property type="match status" value="1"/>
</dbReference>
<dbReference type="EMBL" id="JACHNC010000001">
    <property type="protein sequence ID" value="MBB4752273.1"/>
    <property type="molecule type" value="Genomic_DNA"/>
</dbReference>
<evidence type="ECO:0000256" key="12">
    <source>
        <dbReference type="SAM" id="Phobius"/>
    </source>
</evidence>
<feature type="transmembrane region" description="Helical" evidence="12">
    <location>
        <begin position="12"/>
        <end position="39"/>
    </location>
</feature>
<dbReference type="SMART" id="SM00387">
    <property type="entry name" value="HATPase_c"/>
    <property type="match status" value="1"/>
</dbReference>
<dbReference type="Proteomes" id="UP000590511">
    <property type="component" value="Unassembled WGS sequence"/>
</dbReference>
<evidence type="ECO:0000256" key="3">
    <source>
        <dbReference type="ARBA" id="ARBA00012438"/>
    </source>
</evidence>
<dbReference type="Pfam" id="PF00512">
    <property type="entry name" value="HisKA"/>
    <property type="match status" value="1"/>
</dbReference>
<dbReference type="InterPro" id="IPR003660">
    <property type="entry name" value="HAMP_dom"/>
</dbReference>